<evidence type="ECO:0000256" key="1">
    <source>
        <dbReference type="SAM" id="MobiDB-lite"/>
    </source>
</evidence>
<reference evidence="2" key="3">
    <citation type="submission" date="2021-05" db="UniProtKB">
        <authorList>
            <consortium name="EnsemblPlants"/>
        </authorList>
    </citation>
    <scope>IDENTIFICATION</scope>
    <source>
        <strain evidence="2">cv. B73</strain>
    </source>
</reference>
<keyword evidence="3" id="KW-1185">Reference proteome</keyword>
<feature type="region of interest" description="Disordered" evidence="1">
    <location>
        <begin position="176"/>
        <end position="212"/>
    </location>
</feature>
<dbReference type="EnsemblPlants" id="Zm00001eb089710_T001">
    <property type="protein sequence ID" value="Zm00001eb089710_P001"/>
    <property type="gene ID" value="Zm00001eb089710"/>
</dbReference>
<dbReference type="InParanoid" id="A0A804MJ33"/>
<evidence type="ECO:0000313" key="2">
    <source>
        <dbReference type="EnsemblPlants" id="Zm00001eb089710_P001"/>
    </source>
</evidence>
<organism evidence="2 3">
    <name type="scientific">Zea mays</name>
    <name type="common">Maize</name>
    <dbReference type="NCBI Taxonomy" id="4577"/>
    <lineage>
        <taxon>Eukaryota</taxon>
        <taxon>Viridiplantae</taxon>
        <taxon>Streptophyta</taxon>
        <taxon>Embryophyta</taxon>
        <taxon>Tracheophyta</taxon>
        <taxon>Spermatophyta</taxon>
        <taxon>Magnoliopsida</taxon>
        <taxon>Liliopsida</taxon>
        <taxon>Poales</taxon>
        <taxon>Poaceae</taxon>
        <taxon>PACMAD clade</taxon>
        <taxon>Panicoideae</taxon>
        <taxon>Andropogonodae</taxon>
        <taxon>Andropogoneae</taxon>
        <taxon>Tripsacinae</taxon>
        <taxon>Zea</taxon>
    </lineage>
</organism>
<protein>
    <submittedName>
        <fullName evidence="2">Uncharacterized protein</fullName>
    </submittedName>
</protein>
<accession>A0A804MJ33</accession>
<evidence type="ECO:0000313" key="3">
    <source>
        <dbReference type="Proteomes" id="UP000007305"/>
    </source>
</evidence>
<feature type="compositionally biased region" description="Low complexity" evidence="1">
    <location>
        <begin position="176"/>
        <end position="185"/>
    </location>
</feature>
<sequence length="245" mass="26253">MEKSQPPGLSRRSLLRFFPARVSFLISFQRTQLLLLSLLCAARPPQPKFLSWRSAPSSPSRSLLAGASLSPLLPSRLLSLMRNFGANSLAACAPAPRSAHWCRESGRSSPAFHGRALLGPPISMALAGHAPLLVQRGRLSLCSNSLTSSPRAVMLPGASSPRSDLVTAVLKLGASSARRSPSRPELPARRSSARCHGRRAEPISSAVASSSHRPQPRLSLSFVSLRTFLCPVAVEISDARAQRRA</sequence>
<reference evidence="2" key="2">
    <citation type="submission" date="2019-07" db="EMBL/GenBank/DDBJ databases">
        <authorList>
            <person name="Seetharam A."/>
            <person name="Woodhouse M."/>
            <person name="Cannon E."/>
        </authorList>
    </citation>
    <scope>NUCLEOTIDE SEQUENCE [LARGE SCALE GENOMIC DNA]</scope>
    <source>
        <strain evidence="2">cv. B73</strain>
    </source>
</reference>
<name>A0A804MJ33_MAIZE</name>
<proteinExistence type="predicted"/>
<dbReference type="AlphaFoldDB" id="A0A804MJ33"/>
<dbReference type="Proteomes" id="UP000007305">
    <property type="component" value="Chromosome 2"/>
</dbReference>
<dbReference type="Gramene" id="Zm00001eb089710_T001">
    <property type="protein sequence ID" value="Zm00001eb089710_P001"/>
    <property type="gene ID" value="Zm00001eb089710"/>
</dbReference>
<reference evidence="3" key="1">
    <citation type="submission" date="2015-12" db="EMBL/GenBank/DDBJ databases">
        <title>Update maize B73 reference genome by single molecule sequencing technologies.</title>
        <authorList>
            <consortium name="Maize Genome Sequencing Project"/>
            <person name="Ware D."/>
        </authorList>
    </citation>
    <scope>NUCLEOTIDE SEQUENCE [LARGE SCALE GENOMIC DNA]</scope>
    <source>
        <strain evidence="3">cv. B73</strain>
    </source>
</reference>